<protein>
    <submittedName>
        <fullName evidence="6">TonB-dependent receptor</fullName>
    </submittedName>
</protein>
<dbReference type="InterPro" id="IPR041700">
    <property type="entry name" value="OMP_b-brl_3"/>
</dbReference>
<evidence type="ECO:0000313" key="7">
    <source>
        <dbReference type="Proteomes" id="UP000295334"/>
    </source>
</evidence>
<dbReference type="InterPro" id="IPR036942">
    <property type="entry name" value="Beta-barrel_TonB_sf"/>
</dbReference>
<dbReference type="Gene3D" id="2.40.170.20">
    <property type="entry name" value="TonB-dependent receptor, beta-barrel domain"/>
    <property type="match status" value="1"/>
</dbReference>
<evidence type="ECO:0000256" key="3">
    <source>
        <dbReference type="ARBA" id="ARBA00023237"/>
    </source>
</evidence>
<dbReference type="InterPro" id="IPR037066">
    <property type="entry name" value="Plug_dom_sf"/>
</dbReference>
<gene>
    <name evidence="6" type="ORF">EPD60_12700</name>
</gene>
<comment type="caution">
    <text evidence="6">The sequence shown here is derived from an EMBL/GenBank/DDBJ whole genome shotgun (WGS) entry which is preliminary data.</text>
</comment>
<dbReference type="SUPFAM" id="SSF49452">
    <property type="entry name" value="Starch-binding domain-like"/>
    <property type="match status" value="1"/>
</dbReference>
<comment type="subcellular location">
    <subcellularLocation>
        <location evidence="1">Cell outer membrane</location>
    </subcellularLocation>
</comment>
<keyword evidence="4" id="KW-0732">Signal</keyword>
<feature type="chain" id="PRO_5020231947" evidence="4">
    <location>
        <begin position="26"/>
        <end position="812"/>
    </location>
</feature>
<dbReference type="RefSeq" id="WP_131449891.1">
    <property type="nucleotide sequence ID" value="NZ_SJZI01000046.1"/>
</dbReference>
<keyword evidence="7" id="KW-1185">Reference proteome</keyword>
<evidence type="ECO:0000259" key="5">
    <source>
        <dbReference type="Pfam" id="PF14905"/>
    </source>
</evidence>
<dbReference type="Proteomes" id="UP000295334">
    <property type="component" value="Unassembled WGS sequence"/>
</dbReference>
<dbReference type="OrthoDB" id="905812at2"/>
<sequence length="812" mass="89190">MKKTSNLRRLLLLLCAQLTVVLAFAQGSINGTVKDSTSAKGLQYATIELFAAADPAKAVKSGYTNDKGRFNITGLDSGRYLVIISHTGFGERQQTVNVGRNEAVAIGEVSLGAVPKEMQGVVVKMRKPLIESSDDKISYNVANDPVAKTETAIDILRRTPYVSVDGDGNVTVNGQSNFKVLLNGRETAMFAQNVKEALKGFPGALITRIEVITSPSAKYDAEGVGGIINIITAKKVVGYNGSVNTYYTSTGWWNANANISAKYGKLGFTLYYGSGGGVNIPGINRTTTTSFDPNARYAKRELFGKRYSNNFWNFGNAEINYELDSLNTVSVYGNISGGKGRRSLDQTITTSYADGRPDSMSLYMENARNEYPTKSVGADYVRKFANNKEREFSLRFNGEFGTSNSFNDAVTDNPVASDRYVVNNSEAMNRQYTLQADYVHPMKKDMKIEGGVKTILRRASSDFESLDRTSAVESYKTNPANTDFFNYNQEVYSAYASYSFKVKKVSFRVGGRFEHTDVDGNFTSGATRVQQAYNNFLPNVQISTKVGQTNLVFNFSQRIQRPFIWNLNPFRINNDSFNVTFGNPGLQPQLIHSASIAARVSKGSTFFGLTLNGTYSDNMIVQYATFDPATGVTSTTSGNLGKETGLNLSGNVNAKLSEKWNVSVNGNVRWSQVESRADARQKASGFGGNANLNSNFNWSKKIYSYAYAGYFKNAVTFQTNYALNLWYGIGTGVKLWNDKFNVSLGISNFFEKDRDYRNVTTAPNFQTVSVSTLPNRGFSLGLTWNFGKMTENVSKKKGVTNDDLVGGSGGGR</sequence>
<keyword evidence="6" id="KW-0675">Receptor</keyword>
<dbReference type="Gene3D" id="2.60.40.1120">
    <property type="entry name" value="Carboxypeptidase-like, regulatory domain"/>
    <property type="match status" value="1"/>
</dbReference>
<evidence type="ECO:0000313" key="6">
    <source>
        <dbReference type="EMBL" id="TCJ13250.1"/>
    </source>
</evidence>
<accession>A0A4R1B6E7</accession>
<name>A0A4R1B6E7_9BACT</name>
<dbReference type="GO" id="GO:0009279">
    <property type="term" value="C:cell outer membrane"/>
    <property type="evidence" value="ECO:0007669"/>
    <property type="project" value="UniProtKB-SubCell"/>
</dbReference>
<keyword evidence="3" id="KW-0998">Cell outer membrane</keyword>
<dbReference type="Pfam" id="PF14905">
    <property type="entry name" value="OMP_b-brl_3"/>
    <property type="match status" value="1"/>
</dbReference>
<proteinExistence type="predicted"/>
<feature type="domain" description="Outer membrane protein beta-barrel" evidence="5">
    <location>
        <begin position="386"/>
        <end position="784"/>
    </location>
</feature>
<dbReference type="EMBL" id="SJZI01000046">
    <property type="protein sequence ID" value="TCJ13250.1"/>
    <property type="molecule type" value="Genomic_DNA"/>
</dbReference>
<dbReference type="Gene3D" id="2.170.130.10">
    <property type="entry name" value="TonB-dependent receptor, plug domain"/>
    <property type="match status" value="1"/>
</dbReference>
<evidence type="ECO:0000256" key="1">
    <source>
        <dbReference type="ARBA" id="ARBA00004442"/>
    </source>
</evidence>
<dbReference type="PANTHER" id="PTHR40980:SF4">
    <property type="entry name" value="TONB-DEPENDENT RECEPTOR-LIKE BETA-BARREL DOMAIN-CONTAINING PROTEIN"/>
    <property type="match status" value="1"/>
</dbReference>
<feature type="signal peptide" evidence="4">
    <location>
        <begin position="1"/>
        <end position="25"/>
    </location>
</feature>
<keyword evidence="2" id="KW-0472">Membrane</keyword>
<dbReference type="SUPFAM" id="SSF56935">
    <property type="entry name" value="Porins"/>
    <property type="match status" value="1"/>
</dbReference>
<evidence type="ECO:0000256" key="4">
    <source>
        <dbReference type="SAM" id="SignalP"/>
    </source>
</evidence>
<reference evidence="6 7" key="1">
    <citation type="submission" date="2019-03" db="EMBL/GenBank/DDBJ databases">
        <authorList>
            <person name="Kim M.K.M."/>
        </authorList>
    </citation>
    <scope>NUCLEOTIDE SEQUENCE [LARGE SCALE GENOMIC DNA]</scope>
    <source>
        <strain evidence="6 7">17J68-12</strain>
    </source>
</reference>
<dbReference type="Pfam" id="PF13620">
    <property type="entry name" value="CarboxypepD_reg"/>
    <property type="match status" value="1"/>
</dbReference>
<dbReference type="GO" id="GO:0030246">
    <property type="term" value="F:carbohydrate binding"/>
    <property type="evidence" value="ECO:0007669"/>
    <property type="project" value="InterPro"/>
</dbReference>
<organism evidence="6 7">
    <name type="scientific">Flaviaesturariibacter flavus</name>
    <dbReference type="NCBI Taxonomy" id="2502780"/>
    <lineage>
        <taxon>Bacteria</taxon>
        <taxon>Pseudomonadati</taxon>
        <taxon>Bacteroidota</taxon>
        <taxon>Chitinophagia</taxon>
        <taxon>Chitinophagales</taxon>
        <taxon>Chitinophagaceae</taxon>
        <taxon>Flaviaestuariibacter</taxon>
    </lineage>
</organism>
<dbReference type="PANTHER" id="PTHR40980">
    <property type="entry name" value="PLUG DOMAIN-CONTAINING PROTEIN"/>
    <property type="match status" value="1"/>
</dbReference>
<evidence type="ECO:0000256" key="2">
    <source>
        <dbReference type="ARBA" id="ARBA00023136"/>
    </source>
</evidence>
<dbReference type="AlphaFoldDB" id="A0A4R1B6E7"/>
<dbReference type="InterPro" id="IPR013784">
    <property type="entry name" value="Carb-bd-like_fold"/>
</dbReference>